<name>A0ABV4Y3E6_9CYAN</name>
<dbReference type="InterPro" id="IPR029063">
    <property type="entry name" value="SAM-dependent_MTases_sf"/>
</dbReference>
<comment type="similarity">
    <text evidence="1 4">Belongs to the UPF0677 family.</text>
</comment>
<evidence type="ECO:0000256" key="4">
    <source>
        <dbReference type="RuleBase" id="RU362030"/>
    </source>
</evidence>
<comment type="function">
    <text evidence="4">Exhibits S-adenosyl-L-methionine-dependent methyltransferase activity.</text>
</comment>
<accession>A0ABV4Y3E6</accession>
<dbReference type="NCBIfam" id="TIGR00027">
    <property type="entry name" value="mthyl_TIGR00027"/>
    <property type="match status" value="1"/>
</dbReference>
<keyword evidence="6" id="KW-1185">Reference proteome</keyword>
<reference evidence="5 6" key="1">
    <citation type="submission" date="2024-09" db="EMBL/GenBank/DDBJ databases">
        <title>Floridaenema gen nov. (Aerosakkonemataceae, Aerosakkonematales ord. nov., Cyanobacteria) from benthic tropical and subtropical fresh waters, with the description of four new species.</title>
        <authorList>
            <person name="Moretto J.A."/>
            <person name="Berthold D.E."/>
            <person name="Lefler F.W."/>
            <person name="Huang I.-S."/>
            <person name="Laughinghouse H. IV."/>
        </authorList>
    </citation>
    <scope>NUCLEOTIDE SEQUENCE [LARGE SCALE GENOMIC DNA]</scope>
    <source>
        <strain evidence="5 6">BLCC-F50</strain>
    </source>
</reference>
<dbReference type="PANTHER" id="PTHR43619">
    <property type="entry name" value="S-ADENOSYL-L-METHIONINE-DEPENDENT METHYLTRANSFERASE YKTD-RELATED"/>
    <property type="match status" value="1"/>
</dbReference>
<evidence type="ECO:0000256" key="3">
    <source>
        <dbReference type="ARBA" id="ARBA00022679"/>
    </source>
</evidence>
<evidence type="ECO:0000313" key="6">
    <source>
        <dbReference type="Proteomes" id="UP001576784"/>
    </source>
</evidence>
<keyword evidence="4" id="KW-0949">S-adenosyl-L-methionine</keyword>
<evidence type="ECO:0000256" key="2">
    <source>
        <dbReference type="ARBA" id="ARBA00022603"/>
    </source>
</evidence>
<gene>
    <name evidence="5" type="ORF">ACE1CI_33335</name>
</gene>
<dbReference type="Proteomes" id="UP001576784">
    <property type="component" value="Unassembled WGS sequence"/>
</dbReference>
<dbReference type="PANTHER" id="PTHR43619:SF2">
    <property type="entry name" value="S-ADENOSYL-L-METHIONINE-DEPENDENT METHYLTRANSFERASES SUPERFAMILY PROTEIN"/>
    <property type="match status" value="1"/>
</dbReference>
<keyword evidence="2 4" id="KW-0489">Methyltransferase</keyword>
<dbReference type="InterPro" id="IPR011610">
    <property type="entry name" value="SAM_mthyl_Trfase_ML2640-like"/>
</dbReference>
<keyword evidence="3" id="KW-0808">Transferase</keyword>
<dbReference type="EMBL" id="JBHFNR010000265">
    <property type="protein sequence ID" value="MFB2897827.1"/>
    <property type="molecule type" value="Genomic_DNA"/>
</dbReference>
<dbReference type="InterPro" id="IPR007213">
    <property type="entry name" value="Ppm1/Ppm2/Tcmp"/>
</dbReference>
<dbReference type="SUPFAM" id="SSF53335">
    <property type="entry name" value="S-adenosyl-L-methionine-dependent methyltransferases"/>
    <property type="match status" value="1"/>
</dbReference>
<evidence type="ECO:0000313" key="5">
    <source>
        <dbReference type="EMBL" id="MFB2897827.1"/>
    </source>
</evidence>
<dbReference type="Gene3D" id="3.40.50.150">
    <property type="entry name" value="Vaccinia Virus protein VP39"/>
    <property type="match status" value="1"/>
</dbReference>
<protein>
    <recommendedName>
        <fullName evidence="4">S-adenosyl-L-methionine-dependent methyltransferase</fullName>
        <ecNumber evidence="4">2.1.1.-</ecNumber>
    </recommendedName>
</protein>
<comment type="caution">
    <text evidence="5">The sequence shown here is derived from an EMBL/GenBank/DDBJ whole genome shotgun (WGS) entry which is preliminary data.</text>
</comment>
<dbReference type="RefSeq" id="WP_413267437.1">
    <property type="nucleotide sequence ID" value="NZ_JBHFNR010000265.1"/>
</dbReference>
<evidence type="ECO:0000256" key="1">
    <source>
        <dbReference type="ARBA" id="ARBA00008138"/>
    </source>
</evidence>
<sequence length="287" mass="32989">MSIELGRSTNKGTALLKLVHQFQPNPLFKDDYISWFFDESIVGSLGTNPLNLDSQPKNEEEQFQKIAYWYIVLREKHGDETIEEAIASGCKQLLLLGSGYDTRFFRLPCIRENSIATFEIDLPVTIEDKHNYIAKKLGAIPPGLSLIPLDFNNNNFSRISEYGFDKQIPTVYVWQGVSYYLPLESVSHFLDLIKSQMTPSSIFVFDCCSPLMTFKNDRIPGIVSQVDKLQEIGEPYQFGMESDEMAAWLKNKGFRGIQIWQQDDLEARFLGRRTLPNNMWYIVTTKV</sequence>
<dbReference type="EC" id="2.1.1.-" evidence="4"/>
<proteinExistence type="inferred from homology"/>
<dbReference type="GO" id="GO:0008168">
    <property type="term" value="F:methyltransferase activity"/>
    <property type="evidence" value="ECO:0007669"/>
    <property type="project" value="UniProtKB-KW"/>
</dbReference>
<dbReference type="Pfam" id="PF04072">
    <property type="entry name" value="LCM"/>
    <property type="match status" value="1"/>
</dbReference>
<organism evidence="5 6">
    <name type="scientific">Floridaenema flaviceps BLCC-F50</name>
    <dbReference type="NCBI Taxonomy" id="3153642"/>
    <lineage>
        <taxon>Bacteria</taxon>
        <taxon>Bacillati</taxon>
        <taxon>Cyanobacteriota</taxon>
        <taxon>Cyanophyceae</taxon>
        <taxon>Oscillatoriophycideae</taxon>
        <taxon>Aerosakkonematales</taxon>
        <taxon>Aerosakkonemataceae</taxon>
        <taxon>Floridanema</taxon>
        <taxon>Floridanema flaviceps</taxon>
    </lineage>
</organism>
<dbReference type="GO" id="GO:0032259">
    <property type="term" value="P:methylation"/>
    <property type="evidence" value="ECO:0007669"/>
    <property type="project" value="UniProtKB-KW"/>
</dbReference>